<comment type="caution">
    <text evidence="2">The sequence shown here is derived from an EMBL/GenBank/DDBJ whole genome shotgun (WGS) entry which is preliminary data.</text>
</comment>
<dbReference type="Proteomes" id="UP001321760">
    <property type="component" value="Unassembled WGS sequence"/>
</dbReference>
<name>A0AAV9GW96_9PEZI</name>
<sequence>MDHICRVEHAEGPGRDTSTAPAFQVAAAWLKKCMLEHKHCQGGGSSSGNPLPKRVLDVGASGGSQPLRLHPGEDLSDVYFTFSYRWDIRRFNEASFVTTRANLRSYYFEIPEARLPQVMRDAIQITRQFGVRYLWIDALCIVQDSRTDWACQAKEMAAIYKNATLTIAAAVDTRNDPGAGCFRPRPQRRVRPVYCNMKWPDGSPVYLFADRRAVGSGIRPPSILDDRAWILQEQLLSRRVLTYSDRGLLFWDCAAVSASESFPCGIPMFHDADLSHSELRLFKRFILRERSHEGIDPNPASLAAAKKQLYRHWHRVVEDYSRRFLSYEGDKLMALSGLAKEVANFVEDRLVFGLWEGQLWRDLLWWVKDPATAAVIDTFSSVTWTWAALQGAISFDLARGRARGNILDACLVVREVITRVVGEKDDGNNDVKGDAENDLPNDGRNYGVLTVEGVMVPLLPSKQQPAEPAFSVSHWRPDVSGIVAAEVVCLVVAASERVVYGIGLIPYPDSTNTYGRVGVGQWKGDVRHLGWNRASKKWRRQAKLEILHIM</sequence>
<reference evidence="2" key="2">
    <citation type="submission" date="2023-05" db="EMBL/GenBank/DDBJ databases">
        <authorList>
            <consortium name="Lawrence Berkeley National Laboratory"/>
            <person name="Steindorff A."/>
            <person name="Hensen N."/>
            <person name="Bonometti L."/>
            <person name="Westerberg I."/>
            <person name="Brannstrom I.O."/>
            <person name="Guillou S."/>
            <person name="Cros-Aarteil S."/>
            <person name="Calhoun S."/>
            <person name="Haridas S."/>
            <person name="Kuo A."/>
            <person name="Mondo S."/>
            <person name="Pangilinan J."/>
            <person name="Riley R."/>
            <person name="Labutti K."/>
            <person name="Andreopoulos B."/>
            <person name="Lipzen A."/>
            <person name="Chen C."/>
            <person name="Yanf M."/>
            <person name="Daum C."/>
            <person name="Ng V."/>
            <person name="Clum A."/>
            <person name="Ohm R."/>
            <person name="Martin F."/>
            <person name="Silar P."/>
            <person name="Natvig D."/>
            <person name="Lalanne C."/>
            <person name="Gautier V."/>
            <person name="Ament-Velasquez S.L."/>
            <person name="Kruys A."/>
            <person name="Hutchinson M.I."/>
            <person name="Powell A.J."/>
            <person name="Barry K."/>
            <person name="Miller A.N."/>
            <person name="Grigoriev I.V."/>
            <person name="Debuchy R."/>
            <person name="Gladieux P."/>
            <person name="Thoren M.H."/>
            <person name="Johannesson H."/>
        </authorList>
    </citation>
    <scope>NUCLEOTIDE SEQUENCE</scope>
    <source>
        <strain evidence="2">PSN243</strain>
    </source>
</reference>
<dbReference type="InterPro" id="IPR010730">
    <property type="entry name" value="HET"/>
</dbReference>
<proteinExistence type="predicted"/>
<evidence type="ECO:0000313" key="2">
    <source>
        <dbReference type="EMBL" id="KAK4452010.1"/>
    </source>
</evidence>
<dbReference type="PANTHER" id="PTHR33112">
    <property type="entry name" value="DOMAIN PROTEIN, PUTATIVE-RELATED"/>
    <property type="match status" value="1"/>
</dbReference>
<protein>
    <submittedName>
        <fullName evidence="2">Heterokaryon incompatibility protein-domain-containing protein</fullName>
    </submittedName>
</protein>
<organism evidence="2 3">
    <name type="scientific">Podospora aff. communis PSN243</name>
    <dbReference type="NCBI Taxonomy" id="3040156"/>
    <lineage>
        <taxon>Eukaryota</taxon>
        <taxon>Fungi</taxon>
        <taxon>Dikarya</taxon>
        <taxon>Ascomycota</taxon>
        <taxon>Pezizomycotina</taxon>
        <taxon>Sordariomycetes</taxon>
        <taxon>Sordariomycetidae</taxon>
        <taxon>Sordariales</taxon>
        <taxon>Podosporaceae</taxon>
        <taxon>Podospora</taxon>
    </lineage>
</organism>
<evidence type="ECO:0000313" key="3">
    <source>
        <dbReference type="Proteomes" id="UP001321760"/>
    </source>
</evidence>
<dbReference type="AlphaFoldDB" id="A0AAV9GW96"/>
<keyword evidence="3" id="KW-1185">Reference proteome</keyword>
<reference evidence="2" key="1">
    <citation type="journal article" date="2023" name="Mol. Phylogenet. Evol.">
        <title>Genome-scale phylogeny and comparative genomics of the fungal order Sordariales.</title>
        <authorList>
            <person name="Hensen N."/>
            <person name="Bonometti L."/>
            <person name="Westerberg I."/>
            <person name="Brannstrom I.O."/>
            <person name="Guillou S."/>
            <person name="Cros-Aarteil S."/>
            <person name="Calhoun S."/>
            <person name="Haridas S."/>
            <person name="Kuo A."/>
            <person name="Mondo S."/>
            <person name="Pangilinan J."/>
            <person name="Riley R."/>
            <person name="LaButti K."/>
            <person name="Andreopoulos B."/>
            <person name="Lipzen A."/>
            <person name="Chen C."/>
            <person name="Yan M."/>
            <person name="Daum C."/>
            <person name="Ng V."/>
            <person name="Clum A."/>
            <person name="Steindorff A."/>
            <person name="Ohm R.A."/>
            <person name="Martin F."/>
            <person name="Silar P."/>
            <person name="Natvig D.O."/>
            <person name="Lalanne C."/>
            <person name="Gautier V."/>
            <person name="Ament-Velasquez S.L."/>
            <person name="Kruys A."/>
            <person name="Hutchinson M.I."/>
            <person name="Powell A.J."/>
            <person name="Barry K."/>
            <person name="Miller A.N."/>
            <person name="Grigoriev I.V."/>
            <person name="Debuchy R."/>
            <person name="Gladieux P."/>
            <person name="Hiltunen Thoren M."/>
            <person name="Johannesson H."/>
        </authorList>
    </citation>
    <scope>NUCLEOTIDE SEQUENCE</scope>
    <source>
        <strain evidence="2">PSN243</strain>
    </source>
</reference>
<dbReference type="EMBL" id="MU865925">
    <property type="protein sequence ID" value="KAK4452010.1"/>
    <property type="molecule type" value="Genomic_DNA"/>
</dbReference>
<accession>A0AAV9GW96</accession>
<dbReference type="Pfam" id="PF06985">
    <property type="entry name" value="HET"/>
    <property type="match status" value="1"/>
</dbReference>
<evidence type="ECO:0000259" key="1">
    <source>
        <dbReference type="Pfam" id="PF06985"/>
    </source>
</evidence>
<feature type="domain" description="Heterokaryon incompatibility" evidence="1">
    <location>
        <begin position="79"/>
        <end position="233"/>
    </location>
</feature>
<gene>
    <name evidence="2" type="ORF">QBC34DRAFT_294263</name>
</gene>
<dbReference type="PANTHER" id="PTHR33112:SF16">
    <property type="entry name" value="HETEROKARYON INCOMPATIBILITY DOMAIN-CONTAINING PROTEIN"/>
    <property type="match status" value="1"/>
</dbReference>